<organism evidence="2 3">
    <name type="scientific">Paraglomus brasilianum</name>
    <dbReference type="NCBI Taxonomy" id="144538"/>
    <lineage>
        <taxon>Eukaryota</taxon>
        <taxon>Fungi</taxon>
        <taxon>Fungi incertae sedis</taxon>
        <taxon>Mucoromycota</taxon>
        <taxon>Glomeromycotina</taxon>
        <taxon>Glomeromycetes</taxon>
        <taxon>Paraglomerales</taxon>
        <taxon>Paraglomeraceae</taxon>
        <taxon>Paraglomus</taxon>
    </lineage>
</organism>
<proteinExistence type="predicted"/>
<feature type="compositionally biased region" description="Polar residues" evidence="1">
    <location>
        <begin position="11"/>
        <end position="22"/>
    </location>
</feature>
<comment type="caution">
    <text evidence="2">The sequence shown here is derived from an EMBL/GenBank/DDBJ whole genome shotgun (WGS) entry which is preliminary data.</text>
</comment>
<feature type="non-terminal residue" evidence="2">
    <location>
        <position position="1"/>
    </location>
</feature>
<feature type="region of interest" description="Disordered" evidence="1">
    <location>
        <begin position="1"/>
        <end position="28"/>
    </location>
</feature>
<keyword evidence="3" id="KW-1185">Reference proteome</keyword>
<dbReference type="EMBL" id="CAJVPI010000137">
    <property type="protein sequence ID" value="CAG8487708.1"/>
    <property type="molecule type" value="Genomic_DNA"/>
</dbReference>
<dbReference type="Proteomes" id="UP000789739">
    <property type="component" value="Unassembled WGS sequence"/>
</dbReference>
<evidence type="ECO:0000313" key="2">
    <source>
        <dbReference type="EMBL" id="CAG8487708.1"/>
    </source>
</evidence>
<feature type="compositionally biased region" description="Basic and acidic residues" evidence="1">
    <location>
        <begin position="1"/>
        <end position="10"/>
    </location>
</feature>
<name>A0A9N8ZBM7_9GLOM</name>
<evidence type="ECO:0000313" key="3">
    <source>
        <dbReference type="Proteomes" id="UP000789739"/>
    </source>
</evidence>
<dbReference type="AlphaFoldDB" id="A0A9N8ZBM7"/>
<sequence length="147" mass="17031">EKSKPVENRDTNTTVSFNNATTRTHHSSESDKAELDIIIGEIWAVWEDCTVRFELPSSEKDILGIIRVWRRRGKGTKRVNPYMVYRALLSKNLNYKKKEFQSGAFQGYVSKFAGRTWKERSDSAKKAIENLAAEINRYVEEENLKLT</sequence>
<reference evidence="2" key="1">
    <citation type="submission" date="2021-06" db="EMBL/GenBank/DDBJ databases">
        <authorList>
            <person name="Kallberg Y."/>
            <person name="Tangrot J."/>
            <person name="Rosling A."/>
        </authorList>
    </citation>
    <scope>NUCLEOTIDE SEQUENCE</scope>
    <source>
        <strain evidence="2">BR232B</strain>
    </source>
</reference>
<evidence type="ECO:0000256" key="1">
    <source>
        <dbReference type="SAM" id="MobiDB-lite"/>
    </source>
</evidence>
<protein>
    <submittedName>
        <fullName evidence="2">7699_t:CDS:1</fullName>
    </submittedName>
</protein>
<gene>
    <name evidence="2" type="ORF">PBRASI_LOCUS1927</name>
</gene>
<accession>A0A9N8ZBM7</accession>